<evidence type="ECO:0000313" key="3">
    <source>
        <dbReference type="Proteomes" id="UP001596289"/>
    </source>
</evidence>
<dbReference type="Pfam" id="PF14897">
    <property type="entry name" value="EpsG"/>
    <property type="match status" value="1"/>
</dbReference>
<feature type="transmembrane region" description="Helical" evidence="1">
    <location>
        <begin position="345"/>
        <end position="363"/>
    </location>
</feature>
<keyword evidence="1" id="KW-0812">Transmembrane</keyword>
<proteinExistence type="predicted"/>
<comment type="caution">
    <text evidence="2">The sequence shown here is derived from an EMBL/GenBank/DDBJ whole genome shotgun (WGS) entry which is preliminary data.</text>
</comment>
<keyword evidence="3" id="KW-1185">Reference proteome</keyword>
<dbReference type="Proteomes" id="UP001596289">
    <property type="component" value="Unassembled WGS sequence"/>
</dbReference>
<sequence>MGDNPTGVYIFILIIGILFITSSQVRATDKSTVSSTSVRPFFNFLFLVLLIYLATFRSRSVGTDYSMYNGFFSMTNQQLKAIYIEKGYLLIYSIARWVNDFRVVPFISFLLFFTGLYKFSKEIKMSTEVLLGFLVCSYLYCNSLNGIRQMSAIGVVFFALSLYLNVDILAQHRWLNIALYIFIIYIASLFHASAWFAIALPLIKYVPISSIWVVLGGLLTGIGFFTKFISGLMPKLVFLFPHYVEKHDGANSAFFVDPGSKGIIEFLPILIQFIFLFLICYYSWKFVKLNKFITAGYFAYLFLFIGGGNFTVTRVQAYLLPFLVFFYGKYVQESTENIARLRSNWFKVIIVLFFSFYFVFRLSRNISGIVPFVLG</sequence>
<name>A0ABW1RC45_9LACO</name>
<feature type="transmembrane region" description="Helical" evidence="1">
    <location>
        <begin position="177"/>
        <end position="199"/>
    </location>
</feature>
<feature type="transmembrane region" description="Helical" evidence="1">
    <location>
        <begin position="153"/>
        <end position="170"/>
    </location>
</feature>
<evidence type="ECO:0000313" key="2">
    <source>
        <dbReference type="EMBL" id="MFC6169394.1"/>
    </source>
</evidence>
<feature type="transmembrane region" description="Helical" evidence="1">
    <location>
        <begin position="129"/>
        <end position="147"/>
    </location>
</feature>
<feature type="transmembrane region" description="Helical" evidence="1">
    <location>
        <begin position="6"/>
        <end position="25"/>
    </location>
</feature>
<accession>A0ABW1RC45</accession>
<feature type="transmembrane region" description="Helical" evidence="1">
    <location>
        <begin position="296"/>
        <end position="324"/>
    </location>
</feature>
<dbReference type="InterPro" id="IPR049458">
    <property type="entry name" value="EpsG-like"/>
</dbReference>
<reference evidence="3" key="1">
    <citation type="journal article" date="2019" name="Int. J. Syst. Evol. Microbiol.">
        <title>The Global Catalogue of Microorganisms (GCM) 10K type strain sequencing project: providing services to taxonomists for standard genome sequencing and annotation.</title>
        <authorList>
            <consortium name="The Broad Institute Genomics Platform"/>
            <consortium name="The Broad Institute Genome Sequencing Center for Infectious Disease"/>
            <person name="Wu L."/>
            <person name="Ma J."/>
        </authorList>
    </citation>
    <scope>NUCLEOTIDE SEQUENCE [LARGE SCALE GENOMIC DNA]</scope>
    <source>
        <strain evidence="3">CCM 8904</strain>
    </source>
</reference>
<evidence type="ECO:0000256" key="1">
    <source>
        <dbReference type="SAM" id="Phobius"/>
    </source>
</evidence>
<organism evidence="2 3">
    <name type="scientific">Loigolactobacillus jiayinensis</name>
    <dbReference type="NCBI Taxonomy" id="2486016"/>
    <lineage>
        <taxon>Bacteria</taxon>
        <taxon>Bacillati</taxon>
        <taxon>Bacillota</taxon>
        <taxon>Bacilli</taxon>
        <taxon>Lactobacillales</taxon>
        <taxon>Lactobacillaceae</taxon>
        <taxon>Loigolactobacillus</taxon>
    </lineage>
</organism>
<dbReference type="EMBL" id="JBHSSL010000018">
    <property type="protein sequence ID" value="MFC6169394.1"/>
    <property type="molecule type" value="Genomic_DNA"/>
</dbReference>
<dbReference type="RefSeq" id="WP_125551338.1">
    <property type="nucleotide sequence ID" value="NZ_JBHSSL010000018.1"/>
</dbReference>
<feature type="transmembrane region" description="Helical" evidence="1">
    <location>
        <begin position="205"/>
        <end position="225"/>
    </location>
</feature>
<keyword evidence="1" id="KW-0472">Membrane</keyword>
<gene>
    <name evidence="2" type="ORF">ACFQGP_02235</name>
</gene>
<feature type="transmembrane region" description="Helical" evidence="1">
    <location>
        <begin position="37"/>
        <end position="56"/>
    </location>
</feature>
<feature type="transmembrane region" description="Helical" evidence="1">
    <location>
        <begin position="101"/>
        <end position="117"/>
    </location>
</feature>
<protein>
    <submittedName>
        <fullName evidence="2">EpsG family protein</fullName>
    </submittedName>
</protein>
<keyword evidence="1" id="KW-1133">Transmembrane helix</keyword>
<feature type="transmembrane region" description="Helical" evidence="1">
    <location>
        <begin position="263"/>
        <end position="284"/>
    </location>
</feature>